<keyword evidence="2" id="KW-1185">Reference proteome</keyword>
<dbReference type="EMBL" id="JACEFO010002069">
    <property type="protein sequence ID" value="KAF8686178.1"/>
    <property type="molecule type" value="Genomic_DNA"/>
</dbReference>
<reference evidence="1" key="1">
    <citation type="submission" date="2020-07" db="EMBL/GenBank/DDBJ databases">
        <title>Genome sequence and genetic diversity analysis of an under-domesticated orphan crop, white fonio (Digitaria exilis).</title>
        <authorList>
            <person name="Bennetzen J.L."/>
            <person name="Chen S."/>
            <person name="Ma X."/>
            <person name="Wang X."/>
            <person name="Yssel A.E.J."/>
            <person name="Chaluvadi S.R."/>
            <person name="Johnson M."/>
            <person name="Gangashetty P."/>
            <person name="Hamidou F."/>
            <person name="Sanogo M.D."/>
            <person name="Zwaenepoel A."/>
            <person name="Wallace J."/>
            <person name="Van De Peer Y."/>
            <person name="Van Deynze A."/>
        </authorList>
    </citation>
    <scope>NUCLEOTIDE SEQUENCE</scope>
    <source>
        <tissue evidence="1">Leaves</tissue>
    </source>
</reference>
<name>A0A835EDN5_9POAL</name>
<sequence>MACLGVPLFAGLAKALDKSRGCLRDRETVEAVTIQVDGVLKGVGALHPAAGNGRLPDRSWWSDKTHLLHAMYVIQDTEMVGLLLAKGAYILWDTTPYCCYRGSRLYCIDLIGPQCRCKFKNLPILP</sequence>
<dbReference type="Proteomes" id="UP000636709">
    <property type="component" value="Unassembled WGS sequence"/>
</dbReference>
<gene>
    <name evidence="1" type="ORF">HU200_043651</name>
</gene>
<protein>
    <submittedName>
        <fullName evidence="1">Uncharacterized protein</fullName>
    </submittedName>
</protein>
<organism evidence="1 2">
    <name type="scientific">Digitaria exilis</name>
    <dbReference type="NCBI Taxonomy" id="1010633"/>
    <lineage>
        <taxon>Eukaryota</taxon>
        <taxon>Viridiplantae</taxon>
        <taxon>Streptophyta</taxon>
        <taxon>Embryophyta</taxon>
        <taxon>Tracheophyta</taxon>
        <taxon>Spermatophyta</taxon>
        <taxon>Magnoliopsida</taxon>
        <taxon>Liliopsida</taxon>
        <taxon>Poales</taxon>
        <taxon>Poaceae</taxon>
        <taxon>PACMAD clade</taxon>
        <taxon>Panicoideae</taxon>
        <taxon>Panicodae</taxon>
        <taxon>Paniceae</taxon>
        <taxon>Anthephorinae</taxon>
        <taxon>Digitaria</taxon>
    </lineage>
</organism>
<dbReference type="AlphaFoldDB" id="A0A835EDN5"/>
<accession>A0A835EDN5</accession>
<evidence type="ECO:0000313" key="1">
    <source>
        <dbReference type="EMBL" id="KAF8686178.1"/>
    </source>
</evidence>
<evidence type="ECO:0000313" key="2">
    <source>
        <dbReference type="Proteomes" id="UP000636709"/>
    </source>
</evidence>
<comment type="caution">
    <text evidence="1">The sequence shown here is derived from an EMBL/GenBank/DDBJ whole genome shotgun (WGS) entry which is preliminary data.</text>
</comment>
<proteinExistence type="predicted"/>